<protein>
    <submittedName>
        <fullName evidence="8">Phage-shock protein</fullName>
    </submittedName>
</protein>
<evidence type="ECO:0000256" key="3">
    <source>
        <dbReference type="ARBA" id="ARBA00022692"/>
    </source>
</evidence>
<keyword evidence="3 6" id="KW-0812">Transmembrane</keyword>
<dbReference type="GO" id="GO:0005886">
    <property type="term" value="C:plasma membrane"/>
    <property type="evidence" value="ECO:0007669"/>
    <property type="project" value="UniProtKB-SubCell"/>
</dbReference>
<keyword evidence="4 6" id="KW-1133">Transmembrane helix</keyword>
<evidence type="ECO:0000256" key="2">
    <source>
        <dbReference type="ARBA" id="ARBA00022475"/>
    </source>
</evidence>
<dbReference type="OrthoDB" id="5772680at2"/>
<dbReference type="Pfam" id="PF04024">
    <property type="entry name" value="PspC"/>
    <property type="match status" value="1"/>
</dbReference>
<feature type="domain" description="Phage shock protein PspC N-terminal" evidence="7">
    <location>
        <begin position="5"/>
        <end position="64"/>
    </location>
</feature>
<keyword evidence="9" id="KW-1185">Reference proteome</keyword>
<dbReference type="PANTHER" id="PTHR33885">
    <property type="entry name" value="PHAGE SHOCK PROTEIN C"/>
    <property type="match status" value="1"/>
</dbReference>
<accession>A0A0P7BNE8</accession>
<gene>
    <name evidence="8" type="ORF">AFM12_16520</name>
</gene>
<dbReference type="InterPro" id="IPR052027">
    <property type="entry name" value="PspC"/>
</dbReference>
<comment type="caution">
    <text evidence="8">The sequence shown here is derived from an EMBL/GenBank/DDBJ whole genome shotgun (WGS) entry which is preliminary data.</text>
</comment>
<name>A0A0P7BNE8_9BACT</name>
<evidence type="ECO:0000256" key="1">
    <source>
        <dbReference type="ARBA" id="ARBA00004162"/>
    </source>
</evidence>
<comment type="subcellular location">
    <subcellularLocation>
        <location evidence="1">Cell membrane</location>
        <topology evidence="1">Single-pass membrane protein</topology>
    </subcellularLocation>
</comment>
<keyword evidence="5 6" id="KW-0472">Membrane</keyword>
<dbReference type="InterPro" id="IPR007168">
    <property type="entry name" value="Phageshock_PspC_N"/>
</dbReference>
<evidence type="ECO:0000256" key="4">
    <source>
        <dbReference type="ARBA" id="ARBA00022989"/>
    </source>
</evidence>
<proteinExistence type="predicted"/>
<keyword evidence="2" id="KW-1003">Cell membrane</keyword>
<sequence>METQKKLTRTTGSEAMVFGICGGLAKYFGVDKTLIRVAWAVITFLGVGSPILIYLLMAFIIPKEA</sequence>
<evidence type="ECO:0000256" key="5">
    <source>
        <dbReference type="ARBA" id="ARBA00023136"/>
    </source>
</evidence>
<feature type="transmembrane region" description="Helical" evidence="6">
    <location>
        <begin position="36"/>
        <end position="61"/>
    </location>
</feature>
<evidence type="ECO:0000313" key="9">
    <source>
        <dbReference type="Proteomes" id="UP000050454"/>
    </source>
</evidence>
<evidence type="ECO:0000259" key="7">
    <source>
        <dbReference type="Pfam" id="PF04024"/>
    </source>
</evidence>
<dbReference type="PANTHER" id="PTHR33885:SF3">
    <property type="entry name" value="PHAGE SHOCK PROTEIN C"/>
    <property type="match status" value="1"/>
</dbReference>
<organism evidence="8 9">
    <name type="scientific">Jiulongibacter sediminis</name>
    <dbReference type="NCBI Taxonomy" id="1605367"/>
    <lineage>
        <taxon>Bacteria</taxon>
        <taxon>Pseudomonadati</taxon>
        <taxon>Bacteroidota</taxon>
        <taxon>Cytophagia</taxon>
        <taxon>Cytophagales</taxon>
        <taxon>Leadbetterellaceae</taxon>
        <taxon>Jiulongibacter</taxon>
    </lineage>
</organism>
<dbReference type="AlphaFoldDB" id="A0A0P7BNE8"/>
<dbReference type="RefSeq" id="WP_055150486.1">
    <property type="nucleotide sequence ID" value="NZ_CAKZPM010000004.1"/>
</dbReference>
<dbReference type="STRING" id="1605367.AFM12_16520"/>
<dbReference type="EMBL" id="LGTQ01000013">
    <property type="protein sequence ID" value="KPM46845.1"/>
    <property type="molecule type" value="Genomic_DNA"/>
</dbReference>
<evidence type="ECO:0000313" key="8">
    <source>
        <dbReference type="EMBL" id="KPM46845.1"/>
    </source>
</evidence>
<dbReference type="Proteomes" id="UP000050454">
    <property type="component" value="Unassembled WGS sequence"/>
</dbReference>
<evidence type="ECO:0000256" key="6">
    <source>
        <dbReference type="SAM" id="Phobius"/>
    </source>
</evidence>
<reference evidence="8 9" key="1">
    <citation type="submission" date="2015-07" db="EMBL/GenBank/DDBJ databases">
        <title>The draft genome sequence of Leadbetterella sp. JN14-9.</title>
        <authorList>
            <person name="Liu Y."/>
            <person name="Du J."/>
            <person name="Shao Z."/>
        </authorList>
    </citation>
    <scope>NUCLEOTIDE SEQUENCE [LARGE SCALE GENOMIC DNA]</scope>
    <source>
        <strain evidence="8 9">JN14-9</strain>
    </source>
</reference>